<keyword evidence="2" id="KW-1185">Reference proteome</keyword>
<dbReference type="RefSeq" id="WP_272436691.1">
    <property type="nucleotide sequence ID" value="NZ_JAMQKB010000009.1"/>
</dbReference>
<protein>
    <recommendedName>
        <fullName evidence="3">KTSC domain-containing protein</fullName>
    </recommendedName>
</protein>
<organism evidence="1 2">
    <name type="scientific">Terrihalobacillus insolitus</name>
    <dbReference type="NCBI Taxonomy" id="2950438"/>
    <lineage>
        <taxon>Bacteria</taxon>
        <taxon>Bacillati</taxon>
        <taxon>Bacillota</taxon>
        <taxon>Bacilli</taxon>
        <taxon>Bacillales</taxon>
        <taxon>Bacillaceae</taxon>
        <taxon>Terrihalobacillus</taxon>
    </lineage>
</organism>
<dbReference type="Proteomes" id="UP001145050">
    <property type="component" value="Unassembled WGS sequence"/>
</dbReference>
<name>A0A9X4ANU9_9BACI</name>
<gene>
    <name evidence="1" type="ORF">NC797_10225</name>
</gene>
<evidence type="ECO:0000313" key="1">
    <source>
        <dbReference type="EMBL" id="MDC3424885.1"/>
    </source>
</evidence>
<dbReference type="AlphaFoldDB" id="A0A9X4ANU9"/>
<reference evidence="1" key="1">
    <citation type="submission" date="2022-06" db="EMBL/GenBank/DDBJ databases">
        <title>Aquibacillus sp. a new bacterium isolated from soil saline samples.</title>
        <authorList>
            <person name="Galisteo C."/>
            <person name="De La Haba R."/>
            <person name="Sanchez-Porro C."/>
            <person name="Ventosa A."/>
        </authorList>
    </citation>
    <scope>NUCLEOTIDE SEQUENCE</scope>
    <source>
        <strain evidence="1">3ASR75-11</strain>
    </source>
</reference>
<accession>A0A9X4ANU9</accession>
<sequence length="79" mass="9573">MKFTMFDQQMWGNLSFEKIGYDKNNRVFIIYLLNGQQLEFSGMDERTVFQFIIAQDKEIFIQNFLLPNYKYIQREAEVS</sequence>
<evidence type="ECO:0000313" key="2">
    <source>
        <dbReference type="Proteomes" id="UP001145050"/>
    </source>
</evidence>
<evidence type="ECO:0008006" key="3">
    <source>
        <dbReference type="Google" id="ProtNLM"/>
    </source>
</evidence>
<comment type="caution">
    <text evidence="1">The sequence shown here is derived from an EMBL/GenBank/DDBJ whole genome shotgun (WGS) entry which is preliminary data.</text>
</comment>
<proteinExistence type="predicted"/>
<dbReference type="EMBL" id="JAMQKB010000009">
    <property type="protein sequence ID" value="MDC3424885.1"/>
    <property type="molecule type" value="Genomic_DNA"/>
</dbReference>